<dbReference type="SUPFAM" id="SSF52172">
    <property type="entry name" value="CheY-like"/>
    <property type="match status" value="1"/>
</dbReference>
<dbReference type="GO" id="GO:0005737">
    <property type="term" value="C:cytoplasm"/>
    <property type="evidence" value="ECO:0007669"/>
    <property type="project" value="UniProtKB-SubCell"/>
</dbReference>
<dbReference type="InterPro" id="IPR011006">
    <property type="entry name" value="CheY-like_superfamily"/>
</dbReference>
<protein>
    <recommendedName>
        <fullName evidence="9">Transcriptional regulatory protein</fullName>
    </recommendedName>
</protein>
<keyword evidence="3 10" id="KW-0597">Phosphoprotein</keyword>
<evidence type="ECO:0000256" key="1">
    <source>
        <dbReference type="ARBA" id="ARBA00004496"/>
    </source>
</evidence>
<evidence type="ECO:0000256" key="8">
    <source>
        <dbReference type="ARBA" id="ARBA00023163"/>
    </source>
</evidence>
<dbReference type="PANTHER" id="PTHR45526">
    <property type="entry name" value="TRANSCRIPTIONAL REGULATORY PROTEIN DPIA"/>
    <property type="match status" value="1"/>
</dbReference>
<evidence type="ECO:0000256" key="6">
    <source>
        <dbReference type="ARBA" id="ARBA00023125"/>
    </source>
</evidence>
<dbReference type="SUPFAM" id="SSF46785">
    <property type="entry name" value="Winged helix' DNA-binding domain"/>
    <property type="match status" value="1"/>
</dbReference>
<organism evidence="12 13">
    <name type="scientific">Lucifera butyrica</name>
    <dbReference type="NCBI Taxonomy" id="1351585"/>
    <lineage>
        <taxon>Bacteria</taxon>
        <taxon>Bacillati</taxon>
        <taxon>Bacillota</taxon>
        <taxon>Negativicutes</taxon>
        <taxon>Veillonellales</taxon>
        <taxon>Veillonellaceae</taxon>
        <taxon>Lucifera</taxon>
    </lineage>
</organism>
<keyword evidence="5 9" id="KW-0805">Transcription regulation</keyword>
<dbReference type="GO" id="GO:0003677">
    <property type="term" value="F:DNA binding"/>
    <property type="evidence" value="ECO:0007669"/>
    <property type="project" value="UniProtKB-KW"/>
</dbReference>
<proteinExistence type="predicted"/>
<keyword evidence="6 9" id="KW-0238">DNA-binding</keyword>
<reference evidence="12 13" key="1">
    <citation type="submission" date="2018-06" db="EMBL/GenBank/DDBJ databases">
        <authorList>
            <person name="Strepis N."/>
        </authorList>
    </citation>
    <scope>NUCLEOTIDE SEQUENCE [LARGE SCALE GENOMIC DNA]</scope>
    <source>
        <strain evidence="12">LUCI</strain>
    </source>
</reference>
<dbReference type="PIRSF" id="PIRSF006171">
    <property type="entry name" value="RR_citrat_malat"/>
    <property type="match status" value="1"/>
</dbReference>
<evidence type="ECO:0000256" key="10">
    <source>
        <dbReference type="PROSITE-ProRule" id="PRU00169"/>
    </source>
</evidence>
<dbReference type="EMBL" id="UPPP01000054">
    <property type="protein sequence ID" value="VBB05258.1"/>
    <property type="molecule type" value="Genomic_DNA"/>
</dbReference>
<feature type="modified residue" description="4-aspartylphosphate" evidence="10">
    <location>
        <position position="70"/>
    </location>
</feature>
<accession>A0A498R7Z2</accession>
<sequence>MWNLPYVFPMKRVMLMDIKVLIVEDDPMVAEINKKFTEAVKGFLVVGQARNGMEAMAQIPVKQPDLVILDIYMPQCDGMEVLQEIRKQDRPVDIIMITAADDTVTVSKALRQGVVAYITKPFKFERYKAVLEGYRHFKQTIMQKENLGQEEIDGLLPVRMTREERDMPKNIQAQTLQRISQYLLEQAQSFSAEEVAAGVGMSRVTSRRYLEYMAEQGLAERELYYIAVGRPIHRFRLVRQPEK</sequence>
<dbReference type="GO" id="GO:0003700">
    <property type="term" value="F:DNA-binding transcription factor activity"/>
    <property type="evidence" value="ECO:0007669"/>
    <property type="project" value="InterPro"/>
</dbReference>
<dbReference type="InterPro" id="IPR048714">
    <property type="entry name" value="DpiA-like_HTH"/>
</dbReference>
<name>A0A498R7Z2_9FIRM</name>
<evidence type="ECO:0000256" key="3">
    <source>
        <dbReference type="ARBA" id="ARBA00022553"/>
    </source>
</evidence>
<dbReference type="InterPro" id="IPR036390">
    <property type="entry name" value="WH_DNA-bd_sf"/>
</dbReference>
<evidence type="ECO:0000256" key="5">
    <source>
        <dbReference type="ARBA" id="ARBA00023015"/>
    </source>
</evidence>
<dbReference type="SMART" id="SM00448">
    <property type="entry name" value="REC"/>
    <property type="match status" value="1"/>
</dbReference>
<comment type="subcellular location">
    <subcellularLocation>
        <location evidence="1 9">Cytoplasm</location>
    </subcellularLocation>
</comment>
<keyword evidence="7 9" id="KW-0010">Activator</keyword>
<dbReference type="InterPro" id="IPR024187">
    <property type="entry name" value="Sig_transdc_resp-reg_cit/mal"/>
</dbReference>
<dbReference type="InterPro" id="IPR001789">
    <property type="entry name" value="Sig_transdc_resp-reg_receiver"/>
</dbReference>
<evidence type="ECO:0000256" key="7">
    <source>
        <dbReference type="ARBA" id="ARBA00023159"/>
    </source>
</evidence>
<gene>
    <name evidence="12" type="ORF">LUCI_0465</name>
</gene>
<keyword evidence="8 9" id="KW-0804">Transcription</keyword>
<feature type="domain" description="Response regulatory" evidence="11">
    <location>
        <begin position="19"/>
        <end position="135"/>
    </location>
</feature>
<keyword evidence="2 9" id="KW-0963">Cytoplasm</keyword>
<keyword evidence="4 9" id="KW-0902">Two-component regulatory system</keyword>
<dbReference type="PANTHER" id="PTHR45526:SF1">
    <property type="entry name" value="TRANSCRIPTIONAL REGULATORY PROTEIN DCUR-RELATED"/>
    <property type="match status" value="1"/>
</dbReference>
<dbReference type="InterPro" id="IPR051271">
    <property type="entry name" value="2C-system_Tx_regulators"/>
</dbReference>
<dbReference type="GO" id="GO:0000156">
    <property type="term" value="F:phosphorelay response regulator activity"/>
    <property type="evidence" value="ECO:0007669"/>
    <property type="project" value="TreeGrafter"/>
</dbReference>
<dbReference type="CDD" id="cd19925">
    <property type="entry name" value="REC_citrate_TCS"/>
    <property type="match status" value="1"/>
</dbReference>
<keyword evidence="13" id="KW-1185">Reference proteome</keyword>
<dbReference type="Pfam" id="PF20714">
    <property type="entry name" value="HTH_64"/>
    <property type="match status" value="1"/>
</dbReference>
<evidence type="ECO:0000313" key="13">
    <source>
        <dbReference type="Proteomes" id="UP000277811"/>
    </source>
</evidence>
<evidence type="ECO:0000259" key="11">
    <source>
        <dbReference type="PROSITE" id="PS50110"/>
    </source>
</evidence>
<dbReference type="Pfam" id="PF00072">
    <property type="entry name" value="Response_reg"/>
    <property type="match status" value="1"/>
</dbReference>
<dbReference type="PROSITE" id="PS50110">
    <property type="entry name" value="RESPONSE_REGULATORY"/>
    <property type="match status" value="1"/>
</dbReference>
<evidence type="ECO:0000313" key="12">
    <source>
        <dbReference type="EMBL" id="VBB05258.1"/>
    </source>
</evidence>
<dbReference type="Gene3D" id="3.40.50.2300">
    <property type="match status" value="1"/>
</dbReference>
<dbReference type="AlphaFoldDB" id="A0A498R7Z2"/>
<evidence type="ECO:0000256" key="2">
    <source>
        <dbReference type="ARBA" id="ARBA00022490"/>
    </source>
</evidence>
<evidence type="ECO:0000256" key="9">
    <source>
        <dbReference type="PIRNR" id="PIRNR006171"/>
    </source>
</evidence>
<dbReference type="Proteomes" id="UP000277811">
    <property type="component" value="Unassembled WGS sequence"/>
</dbReference>
<evidence type="ECO:0000256" key="4">
    <source>
        <dbReference type="ARBA" id="ARBA00023012"/>
    </source>
</evidence>